<dbReference type="Pfam" id="PF01483">
    <property type="entry name" value="P_proprotein"/>
    <property type="match status" value="1"/>
</dbReference>
<dbReference type="EMBL" id="JACEFB010000002">
    <property type="protein sequence ID" value="MBA2225248.1"/>
    <property type="molecule type" value="Genomic_DNA"/>
</dbReference>
<evidence type="ECO:0000259" key="3">
    <source>
        <dbReference type="PROSITE" id="PS51829"/>
    </source>
</evidence>
<sequence>MNQDGDGVNGEDPGDRYVASVELGESGPRVIDAQFRGSNPRMFDSVRLTFSEPIKPSSFTEDDIVEFTGPNGTISTSYTIVPVNGSNDTQFDILFAKQNRQGTYRMTVGPFIEDSLGNYMNQNGDHINGQIPEDRFILEQYLDTSKTKRYDAWKVNRPIRDYRVTRSAITITEAITISDLSVRVNLNHSATGDLRIRLIGPQNQSVVLFDRHGKNGDNLRNTWFSDSADISISQGKPPYNGNYRSIQSLSMFHNSLAAGKWILEVRDTKSGNVGKLLSWSLVVTGTMEDGEGGGMGGMMSAFDNSACVWPVYYLPPSASNGDHSEEWNWADPIEVG</sequence>
<comment type="caution">
    <text evidence="4">The sequence shown here is derived from an EMBL/GenBank/DDBJ whole genome shotgun (WGS) entry which is preliminary data.</text>
</comment>
<proteinExistence type="predicted"/>
<protein>
    <submittedName>
        <fullName evidence="4">Proprotein convertase P-domain-containing protein</fullName>
    </submittedName>
</protein>
<dbReference type="PROSITE" id="PS51829">
    <property type="entry name" value="P_HOMO_B"/>
    <property type="match status" value="1"/>
</dbReference>
<dbReference type="InterPro" id="IPR002884">
    <property type="entry name" value="P_dom"/>
</dbReference>
<accession>A0A7V9AAP9</accession>
<evidence type="ECO:0000256" key="1">
    <source>
        <dbReference type="ARBA" id="ARBA00022670"/>
    </source>
</evidence>
<feature type="domain" description="P/Homo B" evidence="3">
    <location>
        <begin position="130"/>
        <end position="289"/>
    </location>
</feature>
<dbReference type="SUPFAM" id="SSF49785">
    <property type="entry name" value="Galactose-binding domain-like"/>
    <property type="match status" value="1"/>
</dbReference>
<name>A0A7V9AAP9_9BACT</name>
<evidence type="ECO:0000256" key="2">
    <source>
        <dbReference type="ARBA" id="ARBA00022801"/>
    </source>
</evidence>
<dbReference type="Proteomes" id="UP000542342">
    <property type="component" value="Unassembled WGS sequence"/>
</dbReference>
<evidence type="ECO:0000313" key="5">
    <source>
        <dbReference type="Proteomes" id="UP000542342"/>
    </source>
</evidence>
<reference evidence="4 5" key="1">
    <citation type="submission" date="2020-07" db="EMBL/GenBank/DDBJ databases">
        <title>Thermogemmata thermophila gen. nov., sp. nov., a novel moderate thermophilic planctomycete from a Kamchatka hot spring.</title>
        <authorList>
            <person name="Elcheninov A.G."/>
            <person name="Podosokorskaya O.A."/>
            <person name="Kovaleva O.L."/>
            <person name="Novikov A."/>
            <person name="Bonch-Osmolovskaya E.A."/>
            <person name="Toshchakov S.V."/>
            <person name="Kublanov I.V."/>
        </authorList>
    </citation>
    <scope>NUCLEOTIDE SEQUENCE [LARGE SCALE GENOMIC DNA]</scope>
    <source>
        <strain evidence="4 5">2918</strain>
    </source>
</reference>
<keyword evidence="1" id="KW-0645">Protease</keyword>
<keyword evidence="2" id="KW-0378">Hydrolase</keyword>
<dbReference type="GO" id="GO:0006508">
    <property type="term" value="P:proteolysis"/>
    <property type="evidence" value="ECO:0007669"/>
    <property type="project" value="UniProtKB-KW"/>
</dbReference>
<dbReference type="AlphaFoldDB" id="A0A7V9AAP9"/>
<keyword evidence="5" id="KW-1185">Reference proteome</keyword>
<dbReference type="Gene3D" id="2.60.120.260">
    <property type="entry name" value="Galactose-binding domain-like"/>
    <property type="match status" value="1"/>
</dbReference>
<organism evidence="4 5">
    <name type="scientific">Thermogemmata fonticola</name>
    <dbReference type="NCBI Taxonomy" id="2755323"/>
    <lineage>
        <taxon>Bacteria</taxon>
        <taxon>Pseudomonadati</taxon>
        <taxon>Planctomycetota</taxon>
        <taxon>Planctomycetia</taxon>
        <taxon>Gemmatales</taxon>
        <taxon>Gemmataceae</taxon>
        <taxon>Thermogemmata</taxon>
    </lineage>
</organism>
<dbReference type="GO" id="GO:0004252">
    <property type="term" value="F:serine-type endopeptidase activity"/>
    <property type="evidence" value="ECO:0007669"/>
    <property type="project" value="InterPro"/>
</dbReference>
<gene>
    <name evidence="4" type="ORF">H0921_03625</name>
</gene>
<evidence type="ECO:0000313" key="4">
    <source>
        <dbReference type="EMBL" id="MBA2225248.1"/>
    </source>
</evidence>
<dbReference type="InterPro" id="IPR008979">
    <property type="entry name" value="Galactose-bd-like_sf"/>
</dbReference>